<proteinExistence type="predicted"/>
<evidence type="ECO:0000313" key="2">
    <source>
        <dbReference type="Proteomes" id="UP001220662"/>
    </source>
</evidence>
<organism evidence="1 2">
    <name type="scientific">Pseudomonas citronellolis</name>
    <dbReference type="NCBI Taxonomy" id="53408"/>
    <lineage>
        <taxon>Bacteria</taxon>
        <taxon>Pseudomonadati</taxon>
        <taxon>Pseudomonadota</taxon>
        <taxon>Gammaproteobacteria</taxon>
        <taxon>Pseudomonadales</taxon>
        <taxon>Pseudomonadaceae</taxon>
        <taxon>Pseudomonas</taxon>
    </lineage>
</organism>
<evidence type="ECO:0008006" key="3">
    <source>
        <dbReference type="Google" id="ProtNLM"/>
    </source>
</evidence>
<comment type="caution">
    <text evidence="1">The sequence shown here is derived from an EMBL/GenBank/DDBJ whole genome shotgun (WGS) entry which is preliminary data.</text>
</comment>
<dbReference type="Proteomes" id="UP001220662">
    <property type="component" value="Unassembled WGS sequence"/>
</dbReference>
<name>A0AAW6P715_9PSED</name>
<accession>A0AAW6P715</accession>
<dbReference type="EMBL" id="JARJLR010000207">
    <property type="protein sequence ID" value="MDF3842292.1"/>
    <property type="molecule type" value="Genomic_DNA"/>
</dbReference>
<protein>
    <recommendedName>
        <fullName evidence="3">DNA-binding protein</fullName>
    </recommendedName>
</protein>
<sequence length="136" mass="15688">MLMTESSSIAGELRAIRSQISALAESVGRLADLLDGLSRDWTGGERFLAEAQMAEHLGTTLAALRTRRFRKQIPDSVWMRQGRKVLYSTEAYERWLESEWDERIDGLAPAVQRQQPVKRRMNSKMKPRRKPYLLLV</sequence>
<reference evidence="1" key="1">
    <citation type="submission" date="2023-03" db="EMBL/GenBank/DDBJ databases">
        <title>Draft assemblies of triclosan tolerant bacteria isolated from returned activated sludge.</title>
        <authorList>
            <person name="Van Hamelsveld S."/>
        </authorList>
    </citation>
    <scope>NUCLEOTIDE SEQUENCE</scope>
    <source>
        <strain evidence="1">GW210015_S63</strain>
    </source>
</reference>
<gene>
    <name evidence="1" type="ORF">P3W55_11305</name>
</gene>
<dbReference type="RefSeq" id="WP_276214470.1">
    <property type="nucleotide sequence ID" value="NZ_JARJLR010000207.1"/>
</dbReference>
<evidence type="ECO:0000313" key="1">
    <source>
        <dbReference type="EMBL" id="MDF3842292.1"/>
    </source>
</evidence>
<dbReference type="AlphaFoldDB" id="A0AAW6P715"/>